<proteinExistence type="predicted"/>
<reference evidence="2 3" key="1">
    <citation type="submission" date="2016-11" db="EMBL/GenBank/DDBJ databases">
        <authorList>
            <person name="Jaros S."/>
            <person name="Januszkiewicz K."/>
            <person name="Wedrychowicz H."/>
        </authorList>
    </citation>
    <scope>NUCLEOTIDE SEQUENCE [LARGE SCALE GENOMIC DNA]</scope>
    <source>
        <strain evidence="2 3">DSM 18899</strain>
    </source>
</reference>
<dbReference type="RefSeq" id="WP_072428186.1">
    <property type="nucleotide sequence ID" value="NZ_FPKR01000006.1"/>
</dbReference>
<evidence type="ECO:0000313" key="3">
    <source>
        <dbReference type="Proteomes" id="UP000186513"/>
    </source>
</evidence>
<dbReference type="InterPro" id="IPR021313">
    <property type="entry name" value="DUF2909"/>
</dbReference>
<keyword evidence="1" id="KW-0812">Transmembrane</keyword>
<keyword evidence="3" id="KW-1185">Reference proteome</keyword>
<sequence length="66" mass="7057">MKIIIVLLIIGILAALGSALFALIKHKGSSEKTVKALTLRVALSLGLFLLLMLAAKLGYIRPHGVY</sequence>
<feature type="transmembrane region" description="Helical" evidence="1">
    <location>
        <begin position="37"/>
        <end position="59"/>
    </location>
</feature>
<dbReference type="NCBIfam" id="NF033233">
    <property type="entry name" value="twin_helix"/>
    <property type="match status" value="1"/>
</dbReference>
<organism evidence="2 3">
    <name type="scientific">Chitinimonas taiwanensis DSM 18899</name>
    <dbReference type="NCBI Taxonomy" id="1121279"/>
    <lineage>
        <taxon>Bacteria</taxon>
        <taxon>Pseudomonadati</taxon>
        <taxon>Pseudomonadota</taxon>
        <taxon>Betaproteobacteria</taxon>
        <taxon>Neisseriales</taxon>
        <taxon>Chitinibacteraceae</taxon>
        <taxon>Chitinimonas</taxon>
    </lineage>
</organism>
<dbReference type="Pfam" id="PF11137">
    <property type="entry name" value="DUF2909"/>
    <property type="match status" value="1"/>
</dbReference>
<evidence type="ECO:0008006" key="4">
    <source>
        <dbReference type="Google" id="ProtNLM"/>
    </source>
</evidence>
<dbReference type="Proteomes" id="UP000186513">
    <property type="component" value="Unassembled WGS sequence"/>
</dbReference>
<accession>A0A1K2HGI8</accession>
<dbReference type="AlphaFoldDB" id="A0A1K2HGI8"/>
<gene>
    <name evidence="2" type="ORF">SAMN02745887_01658</name>
</gene>
<dbReference type="STRING" id="1121279.SAMN02745887_01658"/>
<protein>
    <recommendedName>
        <fullName evidence="4">Twin transmembrane helix small protein</fullName>
    </recommendedName>
</protein>
<name>A0A1K2HGI8_9NEIS</name>
<keyword evidence="1" id="KW-0472">Membrane</keyword>
<dbReference type="EMBL" id="FPKR01000006">
    <property type="protein sequence ID" value="SFZ75641.1"/>
    <property type="molecule type" value="Genomic_DNA"/>
</dbReference>
<keyword evidence="1" id="KW-1133">Transmembrane helix</keyword>
<evidence type="ECO:0000256" key="1">
    <source>
        <dbReference type="SAM" id="Phobius"/>
    </source>
</evidence>
<evidence type="ECO:0000313" key="2">
    <source>
        <dbReference type="EMBL" id="SFZ75641.1"/>
    </source>
</evidence>